<dbReference type="InterPro" id="IPR045017">
    <property type="entry name" value="DECR2-like"/>
</dbReference>
<protein>
    <submittedName>
        <fullName evidence="3">2,4-dienoyl-CoA reductase</fullName>
    </submittedName>
</protein>
<comment type="caution">
    <text evidence="3">The sequence shown here is derived from an EMBL/GenBank/DDBJ whole genome shotgun (WGS) entry which is preliminary data.</text>
</comment>
<evidence type="ECO:0000256" key="1">
    <source>
        <dbReference type="ARBA" id="ARBA00022857"/>
    </source>
</evidence>
<evidence type="ECO:0000313" key="4">
    <source>
        <dbReference type="Proteomes" id="UP000251213"/>
    </source>
</evidence>
<dbReference type="EMBL" id="QJKK01000001">
    <property type="protein sequence ID" value="RAL27099.1"/>
    <property type="molecule type" value="Genomic_DNA"/>
</dbReference>
<name>A0A364K9X6_9BACL</name>
<dbReference type="NCBIfam" id="NF005811">
    <property type="entry name" value="PRK07677.1"/>
    <property type="match status" value="1"/>
</dbReference>
<accession>A0A364K9X6</accession>
<organism evidence="3 4">
    <name type="scientific">Thermoflavimicrobium daqui</name>
    <dbReference type="NCBI Taxonomy" id="2137476"/>
    <lineage>
        <taxon>Bacteria</taxon>
        <taxon>Bacillati</taxon>
        <taxon>Bacillota</taxon>
        <taxon>Bacilli</taxon>
        <taxon>Bacillales</taxon>
        <taxon>Thermoactinomycetaceae</taxon>
        <taxon>Thermoflavimicrobium</taxon>
    </lineage>
</organism>
<dbReference type="Proteomes" id="UP000251213">
    <property type="component" value="Unassembled WGS sequence"/>
</dbReference>
<dbReference type="OrthoDB" id="9803333at2"/>
<dbReference type="FunFam" id="3.40.50.720:FF:000084">
    <property type="entry name" value="Short-chain dehydrogenase reductase"/>
    <property type="match status" value="1"/>
</dbReference>
<proteinExistence type="predicted"/>
<evidence type="ECO:0000256" key="2">
    <source>
        <dbReference type="ARBA" id="ARBA00023002"/>
    </source>
</evidence>
<dbReference type="Gene3D" id="3.40.50.720">
    <property type="entry name" value="NAD(P)-binding Rossmann-like Domain"/>
    <property type="match status" value="1"/>
</dbReference>
<dbReference type="PRINTS" id="PR00081">
    <property type="entry name" value="GDHRDH"/>
</dbReference>
<dbReference type="RefSeq" id="WP_113657705.1">
    <property type="nucleotide sequence ID" value="NZ_KZ845663.1"/>
</dbReference>
<dbReference type="GO" id="GO:0008206">
    <property type="term" value="P:bile acid metabolic process"/>
    <property type="evidence" value="ECO:0007669"/>
    <property type="project" value="UniProtKB-ARBA"/>
</dbReference>
<dbReference type="CDD" id="cd05369">
    <property type="entry name" value="TER_DECR_SDR_a"/>
    <property type="match status" value="1"/>
</dbReference>
<dbReference type="AlphaFoldDB" id="A0A364K9X6"/>
<reference evidence="3 4" key="1">
    <citation type="submission" date="2018-06" db="EMBL/GenBank/DDBJ databases">
        <title>Thermoflavimicrobium daqus sp. nov., a thermophilic microbe isolated from Moutai-flavour Daqu.</title>
        <authorList>
            <person name="Wang X."/>
            <person name="Zhou H."/>
        </authorList>
    </citation>
    <scope>NUCLEOTIDE SEQUENCE [LARGE SCALE GENOMIC DNA]</scope>
    <source>
        <strain evidence="3 4">FBKL4.011</strain>
    </source>
</reference>
<dbReference type="SUPFAM" id="SSF51735">
    <property type="entry name" value="NAD(P)-binding Rossmann-fold domains"/>
    <property type="match status" value="1"/>
</dbReference>
<keyword evidence="4" id="KW-1185">Reference proteome</keyword>
<dbReference type="InterPro" id="IPR002347">
    <property type="entry name" value="SDR_fam"/>
</dbReference>
<dbReference type="PRINTS" id="PR00080">
    <property type="entry name" value="SDRFAMILY"/>
</dbReference>
<dbReference type="Pfam" id="PF13561">
    <property type="entry name" value="adh_short_C2"/>
    <property type="match status" value="1"/>
</dbReference>
<dbReference type="GO" id="GO:0008670">
    <property type="term" value="F:2,4-dienoyl-CoA reductase (NADPH) activity"/>
    <property type="evidence" value="ECO:0007669"/>
    <property type="project" value="InterPro"/>
</dbReference>
<reference evidence="3 4" key="2">
    <citation type="submission" date="2018-06" db="EMBL/GenBank/DDBJ databases">
        <authorList>
            <person name="Zhirakovskaya E."/>
        </authorList>
    </citation>
    <scope>NUCLEOTIDE SEQUENCE [LARGE SCALE GENOMIC DNA]</scope>
    <source>
        <strain evidence="3 4">FBKL4.011</strain>
    </source>
</reference>
<gene>
    <name evidence="3" type="ORF">DL897_00655</name>
</gene>
<keyword evidence="2" id="KW-0560">Oxidoreductase</keyword>
<dbReference type="PANTHER" id="PTHR43296">
    <property type="entry name" value="PEROXISOMAL 2,4-DIENOYL-COA REDUCTASE"/>
    <property type="match status" value="1"/>
</dbReference>
<keyword evidence="1" id="KW-0521">NADP</keyword>
<dbReference type="PANTHER" id="PTHR43296:SF2">
    <property type="entry name" value="PEROXISOMAL 2,4-DIENOYL-COA REDUCTASE [(3E)-ENOYL-COA-PRODUCING]"/>
    <property type="match status" value="1"/>
</dbReference>
<dbReference type="GO" id="GO:0009062">
    <property type="term" value="P:fatty acid catabolic process"/>
    <property type="evidence" value="ECO:0007669"/>
    <property type="project" value="InterPro"/>
</dbReference>
<sequence>MNGKTVIVTGGSNGMGKAIAKRLCQEGANVVISGRNQERLQSAKKEMETFPGQVLTVAMDVREVDQVEQMVQKTKEAFGKIDSLVNNAAGNFVVPAEDLSFNGWHSVVNIVLNGTWYCSQTVAKDWIANGQTGSILNIVATYAWTGAAGVVHSASAKAGVLAMTQTLAVEWGSKYGIRVNAIAPGAIEDTGGTEKLIANEKAAQFLKGQIPLKRFGRPEEIASLAHFLLSEEAEYINGECVTMDGGFWLSGMRFL</sequence>
<evidence type="ECO:0000313" key="3">
    <source>
        <dbReference type="EMBL" id="RAL27099.1"/>
    </source>
</evidence>
<dbReference type="InterPro" id="IPR036291">
    <property type="entry name" value="NAD(P)-bd_dom_sf"/>
</dbReference>